<evidence type="ECO:0000313" key="2">
    <source>
        <dbReference type="EMBL" id="ETA74262.1"/>
    </source>
</evidence>
<evidence type="ECO:0000259" key="1">
    <source>
        <dbReference type="Pfam" id="PF13472"/>
    </source>
</evidence>
<proteinExistence type="predicted"/>
<dbReference type="PATRIC" id="fig|1392007.3.peg.921"/>
<feature type="domain" description="SGNH hydrolase-type esterase" evidence="1">
    <location>
        <begin position="54"/>
        <end position="255"/>
    </location>
</feature>
<accession>V7HWI3</accession>
<organism evidence="2 3">
    <name type="scientific">Ligilactobacillus equi DPC 6820</name>
    <dbReference type="NCBI Taxonomy" id="1392007"/>
    <lineage>
        <taxon>Bacteria</taxon>
        <taxon>Bacillati</taxon>
        <taxon>Bacillota</taxon>
        <taxon>Bacilli</taxon>
        <taxon>Lactobacillales</taxon>
        <taxon>Lactobacillaceae</taxon>
        <taxon>Ligilactobacillus</taxon>
    </lineage>
</organism>
<dbReference type="InterPro" id="IPR013830">
    <property type="entry name" value="SGNH_hydro"/>
</dbReference>
<dbReference type="CDD" id="cd00229">
    <property type="entry name" value="SGNH_hydrolase"/>
    <property type="match status" value="1"/>
</dbReference>
<dbReference type="Gene3D" id="3.40.50.1110">
    <property type="entry name" value="SGNH hydrolase"/>
    <property type="match status" value="1"/>
</dbReference>
<gene>
    <name evidence="2" type="ORF">LEQ_0506</name>
</gene>
<dbReference type="AlphaFoldDB" id="V7HWI3"/>
<dbReference type="Proteomes" id="UP000018559">
    <property type="component" value="Unassembled WGS sequence"/>
</dbReference>
<dbReference type="EMBL" id="AWWH01000106">
    <property type="protein sequence ID" value="ETA74262.1"/>
    <property type="molecule type" value="Genomic_DNA"/>
</dbReference>
<dbReference type="InterPro" id="IPR036514">
    <property type="entry name" value="SGNH_hydro_sf"/>
</dbReference>
<name>V7HWI3_9LACO</name>
<evidence type="ECO:0000313" key="3">
    <source>
        <dbReference type="Proteomes" id="UP000018559"/>
    </source>
</evidence>
<protein>
    <recommendedName>
        <fullName evidence="1">SGNH hydrolase-type esterase domain-containing protein</fullName>
    </recommendedName>
</protein>
<dbReference type="SUPFAM" id="SSF52266">
    <property type="entry name" value="SGNH hydrolase"/>
    <property type="match status" value="1"/>
</dbReference>
<keyword evidence="3" id="KW-1185">Reference proteome</keyword>
<dbReference type="Pfam" id="PF13472">
    <property type="entry name" value="Lipase_GDSL_2"/>
    <property type="match status" value="1"/>
</dbReference>
<sequence>MEGEQMSRDSFKLALIKAALTGQEIRLPGNETKYALENCHHSYGQALVGKKIYFLGSSITYGAASNGVAFPDYLAKEAGVLSVKEAISGTTLADKKVSVDWLKNNPEKEEQLINFMTGGQREKNGLSYLSRLKYLPEEAPDIFVCQLSTNDARHGLAVGEISPSFTLADFDTQTTLGAIEYLCAYNKIKWQSKLFFYTCLRDDEEYQALIKLLRQLQAKWHFRIIDLANNQYVQTETKNHPEYMADDAHPTMAGYHELWTPVFYRALSEI</sequence>
<reference evidence="2 3" key="1">
    <citation type="journal article" date="2014" name="Genome Announc.">
        <title>The Genome of the Predominant Equine Lactobacillus Species, Lactobacillus equi, Is Reflective of Its Lifestyle Adaptations to an Herbivorous Host.</title>
        <authorList>
            <person name="O'Donnell M.M."/>
            <person name="Harris H.M."/>
            <person name="O'Toole P.W."/>
            <person name="Ross R.P."/>
        </authorList>
    </citation>
    <scope>NUCLEOTIDE SEQUENCE [LARGE SCALE GENOMIC DNA]</scope>
    <source>
        <strain evidence="2 3">DPC 6820</strain>
    </source>
</reference>
<comment type="caution">
    <text evidence="2">The sequence shown here is derived from an EMBL/GenBank/DDBJ whole genome shotgun (WGS) entry which is preliminary data.</text>
</comment>